<dbReference type="OrthoDB" id="4748352at2"/>
<dbReference type="Proteomes" id="UP000034150">
    <property type="component" value="Unassembled WGS sequence"/>
</dbReference>
<feature type="signal peptide" evidence="2">
    <location>
        <begin position="1"/>
        <end position="27"/>
    </location>
</feature>
<accession>A0A0J6VHS9</accession>
<evidence type="ECO:0000313" key="3">
    <source>
        <dbReference type="EMBL" id="KKF03949.1"/>
    </source>
</evidence>
<feature type="region of interest" description="Disordered" evidence="1">
    <location>
        <begin position="61"/>
        <end position="85"/>
    </location>
</feature>
<evidence type="ECO:0000313" key="7">
    <source>
        <dbReference type="Proteomes" id="UP000036313"/>
    </source>
</evidence>
<evidence type="ECO:0008006" key="9">
    <source>
        <dbReference type="Google" id="ProtNLM"/>
    </source>
</evidence>
<organism evidence="4 7">
    <name type="scientific">Mycolicibacterium obuense</name>
    <dbReference type="NCBI Taxonomy" id="1807"/>
    <lineage>
        <taxon>Bacteria</taxon>
        <taxon>Bacillati</taxon>
        <taxon>Actinomycetota</taxon>
        <taxon>Actinomycetes</taxon>
        <taxon>Mycobacteriales</taxon>
        <taxon>Mycobacteriaceae</taxon>
        <taxon>Mycolicibacterium</taxon>
    </lineage>
</organism>
<evidence type="ECO:0000256" key="2">
    <source>
        <dbReference type="SAM" id="SignalP"/>
    </source>
</evidence>
<dbReference type="STRING" id="1807.MOBUDSM44075_04571"/>
<dbReference type="Proteomes" id="UP000294952">
    <property type="component" value="Unassembled WGS sequence"/>
</dbReference>
<dbReference type="EMBL" id="LAUZ02000004">
    <property type="protein sequence ID" value="KKF03949.1"/>
    <property type="molecule type" value="Genomic_DNA"/>
</dbReference>
<proteinExistence type="predicted"/>
<feature type="chain" id="PRO_5010914839" description="PASTA domain-containing protein" evidence="2">
    <location>
        <begin position="28"/>
        <end position="99"/>
    </location>
</feature>
<reference evidence="3 6" key="2">
    <citation type="submission" date="2015-04" db="EMBL/GenBank/DDBJ databases">
        <title>Genome sequence of Mycobacterium obuense UC1.</title>
        <authorList>
            <person name="Greninger A.L."/>
            <person name="Cunningham G."/>
            <person name="Chiu C.Y."/>
            <person name="Miller S."/>
        </authorList>
    </citation>
    <scope>NUCLEOTIDE SEQUENCE [LARGE SCALE GENOMIC DNA]</scope>
    <source>
        <strain evidence="3 6">UC1</strain>
    </source>
</reference>
<comment type="caution">
    <text evidence="4">The sequence shown here is derived from an EMBL/GenBank/DDBJ whole genome shotgun (WGS) entry which is preliminary data.</text>
</comment>
<evidence type="ECO:0000313" key="8">
    <source>
        <dbReference type="Proteomes" id="UP000294952"/>
    </source>
</evidence>
<gene>
    <name evidence="5" type="ORF">EUA04_11020</name>
    <name evidence="4" type="ORF">MOBUDSM44075_04571</name>
    <name evidence="3" type="ORF">WN67_00285</name>
</gene>
<dbReference type="AlphaFoldDB" id="A0A0J6VHS9"/>
<dbReference type="PATRIC" id="fig|1807.13.peg.607"/>
<evidence type="ECO:0000313" key="5">
    <source>
        <dbReference type="EMBL" id="TDL10421.1"/>
    </source>
</evidence>
<dbReference type="Proteomes" id="UP000036313">
    <property type="component" value="Unassembled WGS sequence"/>
</dbReference>
<name>A0A0J6VHS9_9MYCO</name>
<protein>
    <recommendedName>
        <fullName evidence="9">PASTA domain-containing protein</fullName>
    </recommendedName>
</protein>
<keyword evidence="2" id="KW-0732">Signal</keyword>
<feature type="compositionally biased region" description="Polar residues" evidence="1">
    <location>
        <begin position="64"/>
        <end position="85"/>
    </location>
</feature>
<evidence type="ECO:0000313" key="6">
    <source>
        <dbReference type="Proteomes" id="UP000034150"/>
    </source>
</evidence>
<reference evidence="5 8" key="3">
    <citation type="submission" date="2019-01" db="EMBL/GenBank/DDBJ databases">
        <title>High-quality-draft genome sequences of five non-tuberculosis mycobacteriaceae isolated from a nosocomial environment.</title>
        <authorList>
            <person name="Tiago I."/>
            <person name="Alarico S."/>
            <person name="Pereira S.G."/>
            <person name="Coelho C."/>
            <person name="Maranha A."/>
            <person name="Empadinhas N."/>
        </authorList>
    </citation>
    <scope>NUCLEOTIDE SEQUENCE [LARGE SCALE GENOMIC DNA]</scope>
    <source>
        <strain evidence="5 8">22DIII</strain>
    </source>
</reference>
<keyword evidence="6" id="KW-1185">Reference proteome</keyword>
<dbReference type="EMBL" id="JYNU01000057">
    <property type="protein sequence ID" value="KMO69147.1"/>
    <property type="molecule type" value="Genomic_DNA"/>
</dbReference>
<dbReference type="EMBL" id="SDLP01000002">
    <property type="protein sequence ID" value="TDL10421.1"/>
    <property type="molecule type" value="Genomic_DNA"/>
</dbReference>
<evidence type="ECO:0000256" key="1">
    <source>
        <dbReference type="SAM" id="MobiDB-lite"/>
    </source>
</evidence>
<evidence type="ECO:0000313" key="4">
    <source>
        <dbReference type="EMBL" id="KMO69147.1"/>
    </source>
</evidence>
<reference evidence="4 7" key="1">
    <citation type="journal article" date="2015" name="Genome Biol. Evol.">
        <title>Characterization of Three Mycobacterium spp. with Potential Use in Bioremediation by Genome Sequencing and Comparative Genomics.</title>
        <authorList>
            <person name="Das S."/>
            <person name="Pettersson B.M."/>
            <person name="Behra P.R."/>
            <person name="Ramesh M."/>
            <person name="Dasgupta S."/>
            <person name="Bhattacharya A."/>
            <person name="Kirsebom L.A."/>
        </authorList>
    </citation>
    <scope>NUCLEOTIDE SEQUENCE [LARGE SCALE GENOMIC DNA]</scope>
    <source>
        <strain evidence="4 7">DSM 44075</strain>
    </source>
</reference>
<dbReference type="RefSeq" id="WP_046361066.1">
    <property type="nucleotide sequence ID" value="NZ_CALTXN010000001.1"/>
</dbReference>
<sequence length="99" mass="9891" precursor="true">MKKFTVTTAAAAALTAGVLGLASPAQAAPTGGSAADTISSLEAQGLRVIVTRQSSTPLDKASVVSVTRGPSTPQSVPFATSQGDGSRTVRSQTVYVTVK</sequence>